<sequence length="109" mass="11708">MKPAAETPKARAAPRPARRKSIVVSSRSKKLEADRIPGEPTRSGKKTGNRKGKGAQTDQGREETILACPVAEKGKLDVGDSDAHVFSDGSQSDEDELLFIIKSRNPPNA</sequence>
<feature type="region of interest" description="Disordered" evidence="1">
    <location>
        <begin position="1"/>
        <end position="63"/>
    </location>
</feature>
<accession>A0AAV2DB37</accession>
<feature type="compositionally biased region" description="Low complexity" evidence="1">
    <location>
        <begin position="1"/>
        <end position="15"/>
    </location>
</feature>
<protein>
    <submittedName>
        <fullName evidence="2">Uncharacterized protein</fullName>
    </submittedName>
</protein>
<feature type="compositionally biased region" description="Basic residues" evidence="1">
    <location>
        <begin position="43"/>
        <end position="53"/>
    </location>
</feature>
<dbReference type="Proteomes" id="UP001497516">
    <property type="component" value="Chromosome 2"/>
</dbReference>
<name>A0AAV2DB37_9ROSI</name>
<gene>
    <name evidence="2" type="ORF">LTRI10_LOCUS12601</name>
</gene>
<dbReference type="AlphaFoldDB" id="A0AAV2DB37"/>
<proteinExistence type="predicted"/>
<organism evidence="2 3">
    <name type="scientific">Linum trigynum</name>
    <dbReference type="NCBI Taxonomy" id="586398"/>
    <lineage>
        <taxon>Eukaryota</taxon>
        <taxon>Viridiplantae</taxon>
        <taxon>Streptophyta</taxon>
        <taxon>Embryophyta</taxon>
        <taxon>Tracheophyta</taxon>
        <taxon>Spermatophyta</taxon>
        <taxon>Magnoliopsida</taxon>
        <taxon>eudicotyledons</taxon>
        <taxon>Gunneridae</taxon>
        <taxon>Pentapetalae</taxon>
        <taxon>rosids</taxon>
        <taxon>fabids</taxon>
        <taxon>Malpighiales</taxon>
        <taxon>Linaceae</taxon>
        <taxon>Linum</taxon>
    </lineage>
</organism>
<reference evidence="2 3" key="1">
    <citation type="submission" date="2024-04" db="EMBL/GenBank/DDBJ databases">
        <authorList>
            <person name="Fracassetti M."/>
        </authorList>
    </citation>
    <scope>NUCLEOTIDE SEQUENCE [LARGE SCALE GENOMIC DNA]</scope>
</reference>
<dbReference type="EMBL" id="OZ034815">
    <property type="protein sequence ID" value="CAL1370477.1"/>
    <property type="molecule type" value="Genomic_DNA"/>
</dbReference>
<evidence type="ECO:0000313" key="3">
    <source>
        <dbReference type="Proteomes" id="UP001497516"/>
    </source>
</evidence>
<evidence type="ECO:0000313" key="2">
    <source>
        <dbReference type="EMBL" id="CAL1370477.1"/>
    </source>
</evidence>
<keyword evidence="3" id="KW-1185">Reference proteome</keyword>
<evidence type="ECO:0000256" key="1">
    <source>
        <dbReference type="SAM" id="MobiDB-lite"/>
    </source>
</evidence>